<sequence length="414" mass="47169">MWTIRVLTLLGSTLVALGSSEKMKEVFKWKQVDYAFPNEAARNMSVTMQEFKQRHNLPLGIEIWNDKVFVTVPRWRSGVPSSLNYVKLNSGESPLLVPYPDWETNNITSKPHEEKIVSTFRVRADECDRLWVIDSGLADLLEAPQLLTPPKLMVYDLKTDKLLRVYPLKPTDAKAESFFANIVVDVSKDKCDEANAYLADLGNFGLVVYDWKTNDSWRVQHHFFYFDPLAGNYNIGGVNFQWNDGLFGIALGPNDSDGHRTMYFHPLSSTREFAVSTKIVKNKSIASESYYEYKILGSRGPDSQATTSFLDEKSGVLFYTQVNKDGIGCWNSLTHRNDYSADTNGLVASDNQTMVFPNDLKIDRNRNLWVITDRLPAFIYRQLDPEEVNFRILMAPVDELVKGTVCDNVEKKAQ</sequence>
<evidence type="ECO:0008006" key="7">
    <source>
        <dbReference type="Google" id="ProtNLM"/>
    </source>
</evidence>
<dbReference type="SUPFAM" id="SSF101898">
    <property type="entry name" value="NHL repeat"/>
    <property type="match status" value="1"/>
</dbReference>
<reference evidence="5" key="1">
    <citation type="submission" date="2022-01" db="UniProtKB">
        <authorList>
            <consortium name="EnsemblMetazoa"/>
        </authorList>
    </citation>
    <scope>IDENTIFICATION</scope>
</reference>
<name>A0A8I6SJN6_CIMLE</name>
<evidence type="ECO:0000313" key="6">
    <source>
        <dbReference type="Proteomes" id="UP000494040"/>
    </source>
</evidence>
<evidence type="ECO:0000256" key="4">
    <source>
        <dbReference type="SAM" id="SignalP"/>
    </source>
</evidence>
<evidence type="ECO:0000256" key="3">
    <source>
        <dbReference type="ARBA" id="ARBA00022525"/>
    </source>
</evidence>
<organism evidence="5 6">
    <name type="scientific">Cimex lectularius</name>
    <name type="common">Bed bug</name>
    <name type="synonym">Acanthia lectularia</name>
    <dbReference type="NCBI Taxonomy" id="79782"/>
    <lineage>
        <taxon>Eukaryota</taxon>
        <taxon>Metazoa</taxon>
        <taxon>Ecdysozoa</taxon>
        <taxon>Arthropoda</taxon>
        <taxon>Hexapoda</taxon>
        <taxon>Insecta</taxon>
        <taxon>Pterygota</taxon>
        <taxon>Neoptera</taxon>
        <taxon>Paraneoptera</taxon>
        <taxon>Hemiptera</taxon>
        <taxon>Heteroptera</taxon>
        <taxon>Panheteroptera</taxon>
        <taxon>Cimicomorpha</taxon>
        <taxon>Cimicidae</taxon>
        <taxon>Cimex</taxon>
    </lineage>
</organism>
<dbReference type="PANTHER" id="PTHR10009:SF11">
    <property type="entry name" value="RH54244P"/>
    <property type="match status" value="1"/>
</dbReference>
<dbReference type="FunFam" id="2.120.10.30:FF:000045">
    <property type="entry name" value="Blast:Protein yellow"/>
    <property type="match status" value="1"/>
</dbReference>
<dbReference type="EnsemblMetazoa" id="XM_014404534.2">
    <property type="protein sequence ID" value="XP_014260020.1"/>
    <property type="gene ID" value="LOC106672809"/>
</dbReference>
<dbReference type="AlphaFoldDB" id="A0A8I6SJN6"/>
<dbReference type="InterPro" id="IPR011042">
    <property type="entry name" value="6-blade_b-propeller_TolB-like"/>
</dbReference>
<keyword evidence="6" id="KW-1185">Reference proteome</keyword>
<dbReference type="PANTHER" id="PTHR10009">
    <property type="entry name" value="PROTEIN YELLOW-RELATED"/>
    <property type="match status" value="1"/>
</dbReference>
<dbReference type="Gene3D" id="2.120.10.30">
    <property type="entry name" value="TolB, C-terminal domain"/>
    <property type="match status" value="1"/>
</dbReference>
<keyword evidence="4" id="KW-0732">Signal</keyword>
<dbReference type="PRINTS" id="PR01366">
    <property type="entry name" value="ROYALJELLY"/>
</dbReference>
<dbReference type="KEGG" id="clec:106672809"/>
<evidence type="ECO:0000313" key="5">
    <source>
        <dbReference type="EnsemblMetazoa" id="XP_014260013.1"/>
    </source>
</evidence>
<dbReference type="OrthoDB" id="7776143at2759"/>
<feature type="chain" id="PRO_5036432559" description="Protein yellow" evidence="4">
    <location>
        <begin position="19"/>
        <end position="414"/>
    </location>
</feature>
<dbReference type="InterPro" id="IPR017996">
    <property type="entry name" value="MRJP/yellow-related"/>
</dbReference>
<evidence type="ECO:0000256" key="2">
    <source>
        <dbReference type="ARBA" id="ARBA00009127"/>
    </source>
</evidence>
<dbReference type="Proteomes" id="UP000494040">
    <property type="component" value="Unassembled WGS sequence"/>
</dbReference>
<dbReference type="GO" id="GO:0005576">
    <property type="term" value="C:extracellular region"/>
    <property type="evidence" value="ECO:0007669"/>
    <property type="project" value="UniProtKB-SubCell"/>
</dbReference>
<feature type="signal peptide" evidence="4">
    <location>
        <begin position="1"/>
        <end position="18"/>
    </location>
</feature>
<proteinExistence type="inferred from homology"/>
<accession>A0A8I6SJN6</accession>
<dbReference type="OMA" id="EDTFFAN"/>
<comment type="subcellular location">
    <subcellularLocation>
        <location evidence="1">Secreted</location>
    </subcellularLocation>
</comment>
<dbReference type="Pfam" id="PF03022">
    <property type="entry name" value="MRJP"/>
    <property type="match status" value="1"/>
</dbReference>
<dbReference type="EnsemblMetazoa" id="XM_014404527.2">
    <property type="protein sequence ID" value="XP_014260013.1"/>
    <property type="gene ID" value="LOC106672809"/>
</dbReference>
<evidence type="ECO:0000256" key="1">
    <source>
        <dbReference type="ARBA" id="ARBA00004613"/>
    </source>
</evidence>
<keyword evidence="3" id="KW-0964">Secreted</keyword>
<comment type="similarity">
    <text evidence="2">Belongs to the major royal jelly protein family.</text>
</comment>
<protein>
    <recommendedName>
        <fullName evidence="7">Protein yellow</fullName>
    </recommendedName>
</protein>
<gene>
    <name evidence="5" type="primary">106672809</name>
</gene>